<dbReference type="InterPro" id="IPR013783">
    <property type="entry name" value="Ig-like_fold"/>
</dbReference>
<accession>A0A5R8WQP1</accession>
<proteinExistence type="predicted"/>
<name>A0A5R8WQP1_9BACT</name>
<dbReference type="OrthoDB" id="857844at2"/>
<dbReference type="Gene3D" id="2.60.40.10">
    <property type="entry name" value="Immunoglobulins"/>
    <property type="match status" value="1"/>
</dbReference>
<protein>
    <submittedName>
        <fullName evidence="2">T9SS type A sorting domain-containing protein</fullName>
    </submittedName>
</protein>
<sequence>MPHSYSLFRRGALALACFLWAALAARAQFVSTAPVQDGVINSGEYPAQGGAWAMAWDDTYLYVAKTGGAPNEPVFLYLDVNPNLPANVINASFGSITGTSEYSTTPTLPFRADVRVYWQPGSNYLAFSSTNGSGGWSANSTTAADISAGTSGGTTRELRLRWAALPGLSARPAAFNWFGYEASESQPYFIYDQMPGTNPSGVNGNNPAFTYYYTVSSTASTGTTNPFSRSSYTFPGGTVTGFGGISVFDFNLTTPGGGITRSSGGGAGWTIGGTLVVSAGTLDFGSSSTPVTAQNVTVSPSGTLRLSSVIGGDLNVNGNFFNFNSFQPNGRAVRFTGNGSQTIGGSSLAFDYLTIAGTGTKTLLLSASSSQNLIFMSGILNTGSNTFTLLGNATLTETATSYLLGRLQMSRDLAQAGTAYTFPDGLQLTPQAAPLPGVVTALRTTGTAVTGAEGNASILRQYQLTAPTSTGLNYDIVFPYRDAELNGIPTSNLVLYRSANGSSPWQPLPDATVDPGARTVSRAGLTDLGVLTLGSSAAPLPVTLLGFTAQAAGPATVDLRWATAQELNNAGFEVQRSADGRQFAPIGRVAGAGSSSSARHYQFRDEAAPRAATLYYRLRQLDVDGSATYSPIAAVRPVALGLLLTPSPATDWLSISAAPDAGPAGVIQDMHGRPLLHLALTGGQARVSVARLPAGVYVVRVGTASARFLKQ</sequence>
<dbReference type="RefSeq" id="WP_138077568.1">
    <property type="nucleotide sequence ID" value="NZ_VAJM01000004.1"/>
</dbReference>
<keyword evidence="3" id="KW-1185">Reference proteome</keyword>
<keyword evidence="1" id="KW-0732">Signal</keyword>
<evidence type="ECO:0000313" key="2">
    <source>
        <dbReference type="EMBL" id="TLM93074.1"/>
    </source>
</evidence>
<dbReference type="EMBL" id="VAJM01000004">
    <property type="protein sequence ID" value="TLM93074.1"/>
    <property type="molecule type" value="Genomic_DNA"/>
</dbReference>
<organism evidence="2 3">
    <name type="scientific">Hymenobacter jeollabukensis</name>
    <dbReference type="NCBI Taxonomy" id="2025313"/>
    <lineage>
        <taxon>Bacteria</taxon>
        <taxon>Pseudomonadati</taxon>
        <taxon>Bacteroidota</taxon>
        <taxon>Cytophagia</taxon>
        <taxon>Cytophagales</taxon>
        <taxon>Hymenobacteraceae</taxon>
        <taxon>Hymenobacter</taxon>
    </lineage>
</organism>
<gene>
    <name evidence="2" type="ORF">FDY95_10590</name>
</gene>
<reference evidence="2 3" key="1">
    <citation type="submission" date="2019-05" db="EMBL/GenBank/DDBJ databases">
        <title>Hymenobacter edaphi sp. nov., isolated from abandoned arsenic-contaminated farmland soil.</title>
        <authorList>
            <person name="Nie L."/>
        </authorList>
    </citation>
    <scope>NUCLEOTIDE SEQUENCE [LARGE SCALE GENOMIC DNA]</scope>
    <source>
        <strain evidence="2 3">1-3-3-8</strain>
    </source>
</reference>
<evidence type="ECO:0000256" key="1">
    <source>
        <dbReference type="SAM" id="SignalP"/>
    </source>
</evidence>
<comment type="caution">
    <text evidence="2">The sequence shown here is derived from an EMBL/GenBank/DDBJ whole genome shotgun (WGS) entry which is preliminary data.</text>
</comment>
<dbReference type="Proteomes" id="UP000305517">
    <property type="component" value="Unassembled WGS sequence"/>
</dbReference>
<evidence type="ECO:0000313" key="3">
    <source>
        <dbReference type="Proteomes" id="UP000305517"/>
    </source>
</evidence>
<feature type="chain" id="PRO_5024462265" evidence="1">
    <location>
        <begin position="28"/>
        <end position="711"/>
    </location>
</feature>
<feature type="signal peptide" evidence="1">
    <location>
        <begin position="1"/>
        <end position="27"/>
    </location>
</feature>
<dbReference type="AlphaFoldDB" id="A0A5R8WQP1"/>